<dbReference type="Gramene" id="Pp3c17_21630V3.4">
    <property type="protein sequence ID" value="Pp3c17_21630V3.4"/>
    <property type="gene ID" value="Pp3c17_21630"/>
</dbReference>
<dbReference type="AlphaFoldDB" id="A0A7I4F880"/>
<feature type="compositionally biased region" description="Basic residues" evidence="1">
    <location>
        <begin position="172"/>
        <end position="187"/>
    </location>
</feature>
<keyword evidence="3" id="KW-1185">Reference proteome</keyword>
<dbReference type="EnsemblPlants" id="Pp3c17_21630V3.4">
    <property type="protein sequence ID" value="Pp3c17_21630V3.4"/>
    <property type="gene ID" value="Pp3c17_21630"/>
</dbReference>
<feature type="region of interest" description="Disordered" evidence="1">
    <location>
        <begin position="1"/>
        <end position="203"/>
    </location>
</feature>
<dbReference type="PANTHER" id="PTHR34684">
    <property type="entry name" value="OS08G0192200 PROTEIN"/>
    <property type="match status" value="1"/>
</dbReference>
<reference evidence="2" key="3">
    <citation type="submission" date="2020-12" db="UniProtKB">
        <authorList>
            <consortium name="EnsemblPlants"/>
        </authorList>
    </citation>
    <scope>IDENTIFICATION</scope>
</reference>
<reference evidence="2 3" key="1">
    <citation type="journal article" date="2008" name="Science">
        <title>The Physcomitrella genome reveals evolutionary insights into the conquest of land by plants.</title>
        <authorList>
            <person name="Rensing S."/>
            <person name="Lang D."/>
            <person name="Zimmer A."/>
            <person name="Terry A."/>
            <person name="Salamov A."/>
            <person name="Shapiro H."/>
            <person name="Nishiyama T."/>
            <person name="Perroud P.-F."/>
            <person name="Lindquist E."/>
            <person name="Kamisugi Y."/>
            <person name="Tanahashi T."/>
            <person name="Sakakibara K."/>
            <person name="Fujita T."/>
            <person name="Oishi K."/>
            <person name="Shin-I T."/>
            <person name="Kuroki Y."/>
            <person name="Toyoda A."/>
            <person name="Suzuki Y."/>
            <person name="Hashimoto A."/>
            <person name="Yamaguchi K."/>
            <person name="Sugano A."/>
            <person name="Kohara Y."/>
            <person name="Fujiyama A."/>
            <person name="Anterola A."/>
            <person name="Aoki S."/>
            <person name="Ashton N."/>
            <person name="Barbazuk W.B."/>
            <person name="Barker E."/>
            <person name="Bennetzen J."/>
            <person name="Bezanilla M."/>
            <person name="Blankenship R."/>
            <person name="Cho S.H."/>
            <person name="Dutcher S."/>
            <person name="Estelle M."/>
            <person name="Fawcett J.A."/>
            <person name="Gundlach H."/>
            <person name="Hanada K."/>
            <person name="Heyl A."/>
            <person name="Hicks K.A."/>
            <person name="Hugh J."/>
            <person name="Lohr M."/>
            <person name="Mayer K."/>
            <person name="Melkozernov A."/>
            <person name="Murata T."/>
            <person name="Nelson D."/>
            <person name="Pils B."/>
            <person name="Prigge M."/>
            <person name="Reiss B."/>
            <person name="Renner T."/>
            <person name="Rombauts S."/>
            <person name="Rushton P."/>
            <person name="Sanderfoot A."/>
            <person name="Schween G."/>
            <person name="Shiu S.-H."/>
            <person name="Stueber K."/>
            <person name="Theodoulou F.L."/>
            <person name="Tu H."/>
            <person name="Van de Peer Y."/>
            <person name="Verrier P.J."/>
            <person name="Waters E."/>
            <person name="Wood A."/>
            <person name="Yang L."/>
            <person name="Cove D."/>
            <person name="Cuming A."/>
            <person name="Hasebe M."/>
            <person name="Lucas S."/>
            <person name="Mishler D.B."/>
            <person name="Reski R."/>
            <person name="Grigoriev I."/>
            <person name="Quatrano R.S."/>
            <person name="Boore J.L."/>
        </authorList>
    </citation>
    <scope>NUCLEOTIDE SEQUENCE [LARGE SCALE GENOMIC DNA]</scope>
    <source>
        <strain evidence="2 3">cv. Gransden 2004</strain>
    </source>
</reference>
<evidence type="ECO:0000256" key="1">
    <source>
        <dbReference type="SAM" id="MobiDB-lite"/>
    </source>
</evidence>
<dbReference type="Proteomes" id="UP000006727">
    <property type="component" value="Chromosome 17"/>
</dbReference>
<sequence>MVAANRIVDMEEMWRQRDLENNARRDKSSRETRDERFEVRSADRDYHAERMNLNEEGSDTSSSDQDDGLKDEDIEKFLHSRVKRGRGAVGSRMDEPGPYCARSAGPASDTRQQEEWEERVASRPVAGPSILPERLPAADADGHSRRDSKKHKNGKSKRVHSSNSDDGEVRDRKRHRESKDRKRKERRKSKDSDKHSKKEKRRR</sequence>
<protein>
    <submittedName>
        <fullName evidence="2">Uncharacterized protein</fullName>
    </submittedName>
</protein>
<name>A0A7I4F880_PHYPA</name>
<accession>A0A7I4F880</accession>
<dbReference type="PANTHER" id="PTHR34684:SF1">
    <property type="entry name" value="OS08G0192200 PROTEIN"/>
    <property type="match status" value="1"/>
</dbReference>
<feature type="compositionally biased region" description="Basic and acidic residues" evidence="1">
    <location>
        <begin position="111"/>
        <end position="121"/>
    </location>
</feature>
<feature type="compositionally biased region" description="Basic and acidic residues" evidence="1">
    <location>
        <begin position="8"/>
        <end position="53"/>
    </location>
</feature>
<gene>
    <name evidence="2" type="primary">LOC112294089</name>
</gene>
<feature type="compositionally biased region" description="Basic and acidic residues" evidence="1">
    <location>
        <begin position="67"/>
        <end position="78"/>
    </location>
</feature>
<reference evidence="2 3" key="2">
    <citation type="journal article" date="2018" name="Plant J.">
        <title>The Physcomitrella patens chromosome-scale assembly reveals moss genome structure and evolution.</title>
        <authorList>
            <person name="Lang D."/>
            <person name="Ullrich K.K."/>
            <person name="Murat F."/>
            <person name="Fuchs J."/>
            <person name="Jenkins J."/>
            <person name="Haas F.B."/>
            <person name="Piednoel M."/>
            <person name="Gundlach H."/>
            <person name="Van Bel M."/>
            <person name="Meyberg R."/>
            <person name="Vives C."/>
            <person name="Morata J."/>
            <person name="Symeonidi A."/>
            <person name="Hiss M."/>
            <person name="Muchero W."/>
            <person name="Kamisugi Y."/>
            <person name="Saleh O."/>
            <person name="Blanc G."/>
            <person name="Decker E.L."/>
            <person name="van Gessel N."/>
            <person name="Grimwood J."/>
            <person name="Hayes R.D."/>
            <person name="Graham S.W."/>
            <person name="Gunter L.E."/>
            <person name="McDaniel S.F."/>
            <person name="Hoernstein S.N.W."/>
            <person name="Larsson A."/>
            <person name="Li F.W."/>
            <person name="Perroud P.F."/>
            <person name="Phillips J."/>
            <person name="Ranjan P."/>
            <person name="Rokshar D.S."/>
            <person name="Rothfels C.J."/>
            <person name="Schneider L."/>
            <person name="Shu S."/>
            <person name="Stevenson D.W."/>
            <person name="Thummler F."/>
            <person name="Tillich M."/>
            <person name="Villarreal Aguilar J.C."/>
            <person name="Widiez T."/>
            <person name="Wong G.K."/>
            <person name="Wymore A."/>
            <person name="Zhang Y."/>
            <person name="Zimmer A.D."/>
            <person name="Quatrano R.S."/>
            <person name="Mayer K.F.X."/>
            <person name="Goodstein D."/>
            <person name="Casacuberta J.M."/>
            <person name="Vandepoele K."/>
            <person name="Reski R."/>
            <person name="Cuming A.C."/>
            <person name="Tuskan G.A."/>
            <person name="Maumus F."/>
            <person name="Salse J."/>
            <person name="Schmutz J."/>
            <person name="Rensing S.A."/>
        </authorList>
    </citation>
    <scope>NUCLEOTIDE SEQUENCE [LARGE SCALE GENOMIC DNA]</scope>
    <source>
        <strain evidence="2 3">cv. Gransden 2004</strain>
    </source>
</reference>
<proteinExistence type="predicted"/>
<dbReference type="EMBL" id="ABEU02000017">
    <property type="status" value="NOT_ANNOTATED_CDS"/>
    <property type="molecule type" value="Genomic_DNA"/>
</dbReference>
<feature type="compositionally biased region" description="Basic residues" evidence="1">
    <location>
        <begin position="146"/>
        <end position="160"/>
    </location>
</feature>
<evidence type="ECO:0000313" key="3">
    <source>
        <dbReference type="Proteomes" id="UP000006727"/>
    </source>
</evidence>
<organism evidence="2 3">
    <name type="scientific">Physcomitrium patens</name>
    <name type="common">Spreading-leaved earth moss</name>
    <name type="synonym">Physcomitrella patens</name>
    <dbReference type="NCBI Taxonomy" id="3218"/>
    <lineage>
        <taxon>Eukaryota</taxon>
        <taxon>Viridiplantae</taxon>
        <taxon>Streptophyta</taxon>
        <taxon>Embryophyta</taxon>
        <taxon>Bryophyta</taxon>
        <taxon>Bryophytina</taxon>
        <taxon>Bryopsida</taxon>
        <taxon>Funariidae</taxon>
        <taxon>Funariales</taxon>
        <taxon>Funariaceae</taxon>
        <taxon>Physcomitrium</taxon>
    </lineage>
</organism>
<evidence type="ECO:0000313" key="2">
    <source>
        <dbReference type="EnsemblPlants" id="Pp3c17_21630V3.4"/>
    </source>
</evidence>